<feature type="signal peptide" evidence="2">
    <location>
        <begin position="1"/>
        <end position="17"/>
    </location>
</feature>
<dbReference type="InterPro" id="IPR051781">
    <property type="entry name" value="Metallo-dep_Hydrolase"/>
</dbReference>
<name>A0A0C2A3T7_9BACT</name>
<gene>
    <name evidence="4" type="ORF">DB30_01935</name>
</gene>
<dbReference type="Gene3D" id="3.20.20.140">
    <property type="entry name" value="Metal-dependent hydrolases"/>
    <property type="match status" value="1"/>
</dbReference>
<evidence type="ECO:0000256" key="2">
    <source>
        <dbReference type="SAM" id="SignalP"/>
    </source>
</evidence>
<organism evidence="4 5">
    <name type="scientific">Enhygromyxa salina</name>
    <dbReference type="NCBI Taxonomy" id="215803"/>
    <lineage>
        <taxon>Bacteria</taxon>
        <taxon>Pseudomonadati</taxon>
        <taxon>Myxococcota</taxon>
        <taxon>Polyangia</taxon>
        <taxon>Nannocystales</taxon>
        <taxon>Nannocystaceae</taxon>
        <taxon>Enhygromyxa</taxon>
    </lineage>
</organism>
<feature type="region of interest" description="Disordered" evidence="1">
    <location>
        <begin position="24"/>
        <end position="54"/>
    </location>
</feature>
<dbReference type="PROSITE" id="PS51257">
    <property type="entry name" value="PROKAR_LIPOPROTEIN"/>
    <property type="match status" value="1"/>
</dbReference>
<dbReference type="PANTHER" id="PTHR43135:SF3">
    <property type="entry name" value="ALPHA-D-RIBOSE 1-METHYLPHOSPHONATE 5-TRIPHOSPHATE DIPHOSPHATASE"/>
    <property type="match status" value="1"/>
</dbReference>
<accession>A0A0C2A3T7</accession>
<feature type="compositionally biased region" description="Basic and acidic residues" evidence="1">
    <location>
        <begin position="286"/>
        <end position="301"/>
    </location>
</feature>
<reference evidence="4 5" key="1">
    <citation type="submission" date="2014-12" db="EMBL/GenBank/DDBJ databases">
        <title>Genome assembly of Enhygromyxa salina DSM 15201.</title>
        <authorList>
            <person name="Sharma G."/>
            <person name="Subramanian S."/>
        </authorList>
    </citation>
    <scope>NUCLEOTIDE SEQUENCE [LARGE SCALE GENOMIC DNA]</scope>
    <source>
        <strain evidence="4 5">DSM 15201</strain>
    </source>
</reference>
<comment type="caution">
    <text evidence="4">The sequence shown here is derived from an EMBL/GenBank/DDBJ whole genome shotgun (WGS) entry which is preliminary data.</text>
</comment>
<dbReference type="CDD" id="cd01309">
    <property type="entry name" value="Met_dep_hydrolase_C"/>
    <property type="match status" value="1"/>
</dbReference>
<feature type="domain" description="Amidohydrolase-related" evidence="3">
    <location>
        <begin position="381"/>
        <end position="481"/>
    </location>
</feature>
<evidence type="ECO:0000256" key="1">
    <source>
        <dbReference type="SAM" id="MobiDB-lite"/>
    </source>
</evidence>
<feature type="chain" id="PRO_5002162224" description="Amidohydrolase-related domain-containing protein" evidence="2">
    <location>
        <begin position="18"/>
        <end position="508"/>
    </location>
</feature>
<dbReference type="InterPro" id="IPR006680">
    <property type="entry name" value="Amidohydro-rel"/>
</dbReference>
<dbReference type="InterPro" id="IPR011059">
    <property type="entry name" value="Metal-dep_hydrolase_composite"/>
</dbReference>
<dbReference type="Pfam" id="PF01979">
    <property type="entry name" value="Amidohydro_1"/>
    <property type="match status" value="1"/>
</dbReference>
<evidence type="ECO:0000259" key="3">
    <source>
        <dbReference type="Pfam" id="PF01979"/>
    </source>
</evidence>
<dbReference type="AlphaFoldDB" id="A0A0C2A3T7"/>
<evidence type="ECO:0000313" key="5">
    <source>
        <dbReference type="Proteomes" id="UP000031599"/>
    </source>
</evidence>
<dbReference type="SUPFAM" id="SSF51556">
    <property type="entry name" value="Metallo-dependent hydrolases"/>
    <property type="match status" value="1"/>
</dbReference>
<dbReference type="EMBL" id="JMCC02000015">
    <property type="protein sequence ID" value="KIG18048.1"/>
    <property type="molecule type" value="Genomic_DNA"/>
</dbReference>
<evidence type="ECO:0000313" key="4">
    <source>
        <dbReference type="EMBL" id="KIG18048.1"/>
    </source>
</evidence>
<dbReference type="SUPFAM" id="SSF51338">
    <property type="entry name" value="Composite domain of metallo-dependent hydrolases"/>
    <property type="match status" value="1"/>
</dbReference>
<dbReference type="Proteomes" id="UP000031599">
    <property type="component" value="Unassembled WGS sequence"/>
</dbReference>
<feature type="region of interest" description="Disordered" evidence="1">
    <location>
        <begin position="266"/>
        <end position="301"/>
    </location>
</feature>
<dbReference type="InterPro" id="IPR032466">
    <property type="entry name" value="Metal_Hydrolase"/>
</dbReference>
<dbReference type="PANTHER" id="PTHR43135">
    <property type="entry name" value="ALPHA-D-RIBOSE 1-METHYLPHOSPHONATE 5-TRIPHOSPHATE DIPHOSPHATASE"/>
    <property type="match status" value="1"/>
</dbReference>
<dbReference type="GO" id="GO:0016810">
    <property type="term" value="F:hydrolase activity, acting on carbon-nitrogen (but not peptide) bonds"/>
    <property type="evidence" value="ECO:0007669"/>
    <property type="project" value="InterPro"/>
</dbReference>
<proteinExistence type="predicted"/>
<protein>
    <recommendedName>
        <fullName evidence="3">Amidohydrolase-related domain-containing protein</fullName>
    </recommendedName>
</protein>
<sequence>MRSKMALWPLMPALALAISLGCDKPTSTTTPPDGASDGADEQVPANAEDPDPQGRATLLRAGKVMSATGVSYSPGAVLFVGDELVAVGAPGDVEAPKDATVIELGADAVITPGIIDTHSHMGVYPSPGLSGLSDGNEMSGPITPYARAEDGFWPQDPQLAHALAGGITTAQILPGSANLIGGRSFTIKLRPGARSAEDMRFAGAPAGLKMACGENPKRVYGQKGGPVTRMGNVAGYRKAFEEAVEYQRKWDTYRRKLALWEVGETDSRRANAAPQNSKRGKPQPPPKRDEKQRPEPPSRDFGLETLVGVLDGDILVHMHCYRADEMSLMLEFAASYGFEIRSFHHAVEAYKIADRLAANDTAASIWADWWGFKVEAYDGVRENAAMVTQAGARAIIHSDSATGIQRLNQEAGKALFAGRKAGVEISDEQALKWLTINPAWALGVDDQTGSLEPGKAADLVVWNGSPFSVYSQAQLVFIDGELVYERGPNSRPRSDFDLGLRDELRGAP</sequence>
<keyword evidence="2" id="KW-0732">Signal</keyword>
<dbReference type="RefSeq" id="WP_240480186.1">
    <property type="nucleotide sequence ID" value="NZ_JMCC02000015.1"/>
</dbReference>